<feature type="domain" description="Insertion element IS150 protein InsJ-like helix-turn-helix" evidence="1">
    <location>
        <begin position="11"/>
        <end position="50"/>
    </location>
</feature>
<dbReference type="InterPro" id="IPR009057">
    <property type="entry name" value="Homeodomain-like_sf"/>
</dbReference>
<evidence type="ECO:0000259" key="1">
    <source>
        <dbReference type="Pfam" id="PF13518"/>
    </source>
</evidence>
<sequence>MSHQKSIDYKETAVNYYLVEDKTQEEVCKIFNCSRRSLMRWVKQRENEGKIKQGSDQRKTIYKISFKMGILNEKRCKNRLIRFFENRLIRFFENRLIRFFENRLIRFFENRLIRFFENRLLKINCKDFL</sequence>
<dbReference type="InterPro" id="IPR055247">
    <property type="entry name" value="InsJ-like_HTH"/>
</dbReference>
<evidence type="ECO:0000313" key="2">
    <source>
        <dbReference type="EMBL" id="QHT31869.1"/>
    </source>
</evidence>
<name>A0A6C0EU53_9ZZZZ</name>
<dbReference type="SUPFAM" id="SSF46689">
    <property type="entry name" value="Homeodomain-like"/>
    <property type="match status" value="1"/>
</dbReference>
<dbReference type="Pfam" id="PF13518">
    <property type="entry name" value="HTH_28"/>
    <property type="match status" value="1"/>
</dbReference>
<dbReference type="AlphaFoldDB" id="A0A6C0EU53"/>
<accession>A0A6C0EU53</accession>
<reference evidence="2" key="1">
    <citation type="journal article" date="2020" name="Nature">
        <title>Giant virus diversity and host interactions through global metagenomics.</title>
        <authorList>
            <person name="Schulz F."/>
            <person name="Roux S."/>
            <person name="Paez-Espino D."/>
            <person name="Jungbluth S."/>
            <person name="Walsh D.A."/>
            <person name="Denef V.J."/>
            <person name="McMahon K.D."/>
            <person name="Konstantinidis K.T."/>
            <person name="Eloe-Fadrosh E.A."/>
            <person name="Kyrpides N.C."/>
            <person name="Woyke T."/>
        </authorList>
    </citation>
    <scope>NUCLEOTIDE SEQUENCE</scope>
    <source>
        <strain evidence="2">GVMAG-M-3300009155-48</strain>
    </source>
</reference>
<proteinExistence type="predicted"/>
<dbReference type="EMBL" id="MN738926">
    <property type="protein sequence ID" value="QHT31869.1"/>
    <property type="molecule type" value="Genomic_DNA"/>
</dbReference>
<protein>
    <recommendedName>
        <fullName evidence="1">Insertion element IS150 protein InsJ-like helix-turn-helix domain-containing protein</fullName>
    </recommendedName>
</protein>
<organism evidence="2">
    <name type="scientific">viral metagenome</name>
    <dbReference type="NCBI Taxonomy" id="1070528"/>
    <lineage>
        <taxon>unclassified sequences</taxon>
        <taxon>metagenomes</taxon>
        <taxon>organismal metagenomes</taxon>
    </lineage>
</organism>